<evidence type="ECO:0000313" key="2">
    <source>
        <dbReference type="EMBL" id="MED6291310.1"/>
    </source>
</evidence>
<dbReference type="Proteomes" id="UP001352852">
    <property type="component" value="Unassembled WGS sequence"/>
</dbReference>
<reference evidence="2 3" key="1">
    <citation type="submission" date="2021-06" db="EMBL/GenBank/DDBJ databases">
        <authorList>
            <person name="Palmer J.M."/>
        </authorList>
    </citation>
    <scope>NUCLEOTIDE SEQUENCE [LARGE SCALE GENOMIC DNA]</scope>
    <source>
        <strain evidence="2 3">CL_MEX2019</strain>
        <tissue evidence="2">Muscle</tissue>
    </source>
</reference>
<evidence type="ECO:0000256" key="1">
    <source>
        <dbReference type="SAM" id="MobiDB-lite"/>
    </source>
</evidence>
<keyword evidence="3" id="KW-1185">Reference proteome</keyword>
<feature type="region of interest" description="Disordered" evidence="1">
    <location>
        <begin position="1"/>
        <end position="40"/>
    </location>
</feature>
<name>A0ABU7EWU8_9TELE</name>
<accession>A0ABU7EWU8</accession>
<evidence type="ECO:0000313" key="3">
    <source>
        <dbReference type="Proteomes" id="UP001352852"/>
    </source>
</evidence>
<gene>
    <name evidence="2" type="ORF">CHARACLAT_022236</name>
</gene>
<protein>
    <submittedName>
        <fullName evidence="2">Uncharacterized protein</fullName>
    </submittedName>
</protein>
<proteinExistence type="predicted"/>
<dbReference type="EMBL" id="JAHUTJ010067821">
    <property type="protein sequence ID" value="MED6291310.1"/>
    <property type="molecule type" value="Genomic_DNA"/>
</dbReference>
<organism evidence="2 3">
    <name type="scientific">Characodon lateralis</name>
    <dbReference type="NCBI Taxonomy" id="208331"/>
    <lineage>
        <taxon>Eukaryota</taxon>
        <taxon>Metazoa</taxon>
        <taxon>Chordata</taxon>
        <taxon>Craniata</taxon>
        <taxon>Vertebrata</taxon>
        <taxon>Euteleostomi</taxon>
        <taxon>Actinopterygii</taxon>
        <taxon>Neopterygii</taxon>
        <taxon>Teleostei</taxon>
        <taxon>Neoteleostei</taxon>
        <taxon>Acanthomorphata</taxon>
        <taxon>Ovalentaria</taxon>
        <taxon>Atherinomorphae</taxon>
        <taxon>Cyprinodontiformes</taxon>
        <taxon>Goodeidae</taxon>
        <taxon>Characodon</taxon>
    </lineage>
</organism>
<sequence length="76" mass="8834">MHHRNRSCLTFQWQKPSLGRRQQDGSFAETSPPPPLSFPVEIRESAYLEENRKREGQRTLCSKTSLSSMFYNSTDV</sequence>
<comment type="caution">
    <text evidence="2">The sequence shown here is derived from an EMBL/GenBank/DDBJ whole genome shotgun (WGS) entry which is preliminary data.</text>
</comment>